<dbReference type="RefSeq" id="XP_006671348.1">
    <property type="nucleotide sequence ID" value="XM_006671285.1"/>
</dbReference>
<keyword evidence="2" id="KW-0813">Transport</keyword>
<dbReference type="OMA" id="IFGIFYM"/>
<feature type="transmembrane region" description="Helical" evidence="8">
    <location>
        <begin position="365"/>
        <end position="383"/>
    </location>
</feature>
<keyword evidence="11" id="KW-1185">Reference proteome</keyword>
<dbReference type="PANTHER" id="PTHR23502:SF51">
    <property type="entry name" value="QUINIDINE RESISTANCE PROTEIN 1-RELATED"/>
    <property type="match status" value="1"/>
</dbReference>
<feature type="region of interest" description="Disordered" evidence="7">
    <location>
        <begin position="1"/>
        <end position="20"/>
    </location>
</feature>
<evidence type="ECO:0000256" key="3">
    <source>
        <dbReference type="ARBA" id="ARBA00022692"/>
    </source>
</evidence>
<evidence type="ECO:0000256" key="1">
    <source>
        <dbReference type="ARBA" id="ARBA00004141"/>
    </source>
</evidence>
<reference evidence="10 11" key="1">
    <citation type="journal article" date="2011" name="Genome Biol.">
        <title>Genome sequence of the insect pathogenic fungus Cordyceps militaris, a valued traditional Chinese medicine.</title>
        <authorList>
            <person name="Zheng P."/>
            <person name="Xia Y."/>
            <person name="Xiao G."/>
            <person name="Xiong C."/>
            <person name="Hu X."/>
            <person name="Zhang S."/>
            <person name="Zheng H."/>
            <person name="Huang Y."/>
            <person name="Zhou Y."/>
            <person name="Wang S."/>
            <person name="Zhao G.P."/>
            <person name="Liu X."/>
            <person name="St Leger R.J."/>
            <person name="Wang C."/>
        </authorList>
    </citation>
    <scope>NUCLEOTIDE SEQUENCE [LARGE SCALE GENOMIC DNA]</scope>
    <source>
        <strain evidence="10 11">CM01</strain>
    </source>
</reference>
<feature type="transmembrane region" description="Helical" evidence="8">
    <location>
        <begin position="309"/>
        <end position="329"/>
    </location>
</feature>
<dbReference type="VEuPathDB" id="FungiDB:CCM_06144"/>
<name>G3JIZ0_CORMM</name>
<gene>
    <name evidence="10" type="ORF">CCM_06144</name>
</gene>
<evidence type="ECO:0000256" key="5">
    <source>
        <dbReference type="ARBA" id="ARBA00023136"/>
    </source>
</evidence>
<evidence type="ECO:0000313" key="11">
    <source>
        <dbReference type="Proteomes" id="UP000001610"/>
    </source>
</evidence>
<feature type="transmembrane region" description="Helical" evidence="8">
    <location>
        <begin position="425"/>
        <end position="448"/>
    </location>
</feature>
<proteinExistence type="predicted"/>
<dbReference type="Proteomes" id="UP000001610">
    <property type="component" value="Unassembled WGS sequence"/>
</dbReference>
<dbReference type="FunCoup" id="G3JIZ0">
    <property type="interactions" value="61"/>
</dbReference>
<keyword evidence="3 8" id="KW-0812">Transmembrane</keyword>
<dbReference type="InParanoid" id="G3JIZ0"/>
<dbReference type="Gene3D" id="1.20.1250.20">
    <property type="entry name" value="MFS general substrate transporter like domains"/>
    <property type="match status" value="1"/>
</dbReference>
<dbReference type="PROSITE" id="PS00216">
    <property type="entry name" value="SUGAR_TRANSPORT_1"/>
    <property type="match status" value="1"/>
</dbReference>
<organism evidence="10 11">
    <name type="scientific">Cordyceps militaris (strain CM01)</name>
    <name type="common">Caterpillar fungus</name>
    <dbReference type="NCBI Taxonomy" id="983644"/>
    <lineage>
        <taxon>Eukaryota</taxon>
        <taxon>Fungi</taxon>
        <taxon>Dikarya</taxon>
        <taxon>Ascomycota</taxon>
        <taxon>Pezizomycotina</taxon>
        <taxon>Sordariomycetes</taxon>
        <taxon>Hypocreomycetidae</taxon>
        <taxon>Hypocreales</taxon>
        <taxon>Cordycipitaceae</taxon>
        <taxon>Cordyceps</taxon>
    </lineage>
</organism>
<accession>G3JIZ0</accession>
<protein>
    <submittedName>
        <fullName evidence="10">Major facilitator superfamily transporter</fullName>
    </submittedName>
</protein>
<sequence length="499" mass="53661">MEESRKGTTTLAFEENGAEPTPPPFTVFTVRQRRWIVFLAAFSGMFSPMSSFIFYPAITSIARGLDVTVELVNLAVTTYMVVSGIVPALLGTAADHYGRRPVYILALSVYLVANIGLACQSSFPALLVLRMLQSAGSSGTISLGYGVMADITTEEDRGSYIGILLVGPNVAPPIGPILGGVVAAKLGWQWIFWILVILGGFCLALIVIALPETSRAVVGNGSIPPHGIYRSLIPIGREQQDSRKAEETLKKKRAAFFNPLASLKILPSFRLSNVLLCNGIAYTVYCCIQASLSSLFIDVYGYHDLEAGLIYIPFGVACLISTLLWGKILDREYVRAAQRHGITVDEAKSKTDPTFPLEVARLRSSFALVGVASAATCGFGWAIQARTHVAVPLIMQVFVGFATTGLFVALGALNTDLNTHQSSTASAAANIVRCALAAAFLSILQIMIDHIGPGWCFTIFGLIMSLCGVSLYWQITVGYQRRMREEVEGSGLVTGQPSS</sequence>
<evidence type="ECO:0000256" key="4">
    <source>
        <dbReference type="ARBA" id="ARBA00022989"/>
    </source>
</evidence>
<dbReference type="FunFam" id="1.20.1250.20:FF:000172">
    <property type="entry name" value="MFS multidrug resistance transporter"/>
    <property type="match status" value="1"/>
</dbReference>
<feature type="transmembrane region" description="Helical" evidence="8">
    <location>
        <begin position="71"/>
        <end position="90"/>
    </location>
</feature>
<evidence type="ECO:0000313" key="10">
    <source>
        <dbReference type="EMBL" id="EGX91984.1"/>
    </source>
</evidence>
<dbReference type="SUPFAM" id="SSF103473">
    <property type="entry name" value="MFS general substrate transporter"/>
    <property type="match status" value="1"/>
</dbReference>
<dbReference type="eggNOG" id="KOG0255">
    <property type="taxonomic scope" value="Eukaryota"/>
</dbReference>
<dbReference type="HOGENOM" id="CLU_008455_8_4_1"/>
<dbReference type="PROSITE" id="PS50850">
    <property type="entry name" value="MFS"/>
    <property type="match status" value="1"/>
</dbReference>
<feature type="domain" description="Major facilitator superfamily (MFS) profile" evidence="9">
    <location>
        <begin position="36"/>
        <end position="482"/>
    </location>
</feature>
<dbReference type="InterPro" id="IPR020846">
    <property type="entry name" value="MFS_dom"/>
</dbReference>
<dbReference type="FunFam" id="1.20.1720.10:FF:000009">
    <property type="entry name" value="MFS multidrug transporter"/>
    <property type="match status" value="1"/>
</dbReference>
<keyword evidence="6" id="KW-0325">Glycoprotein</keyword>
<dbReference type="PANTHER" id="PTHR23502">
    <property type="entry name" value="MAJOR FACILITATOR SUPERFAMILY"/>
    <property type="match status" value="1"/>
</dbReference>
<feature type="transmembrane region" description="Helical" evidence="8">
    <location>
        <begin position="190"/>
        <end position="210"/>
    </location>
</feature>
<keyword evidence="4 8" id="KW-1133">Transmembrane helix</keyword>
<dbReference type="InterPro" id="IPR011701">
    <property type="entry name" value="MFS"/>
</dbReference>
<feature type="transmembrane region" description="Helical" evidence="8">
    <location>
        <begin position="35"/>
        <end position="59"/>
    </location>
</feature>
<evidence type="ECO:0000256" key="2">
    <source>
        <dbReference type="ARBA" id="ARBA00022448"/>
    </source>
</evidence>
<feature type="transmembrane region" description="Helical" evidence="8">
    <location>
        <begin position="274"/>
        <end position="297"/>
    </location>
</feature>
<keyword evidence="5 8" id="KW-0472">Membrane</keyword>
<dbReference type="GO" id="GO:0005886">
    <property type="term" value="C:plasma membrane"/>
    <property type="evidence" value="ECO:0007669"/>
    <property type="project" value="UniProtKB-ARBA"/>
</dbReference>
<dbReference type="Pfam" id="PF07690">
    <property type="entry name" value="MFS_1"/>
    <property type="match status" value="1"/>
</dbReference>
<evidence type="ECO:0000256" key="7">
    <source>
        <dbReference type="SAM" id="MobiDB-lite"/>
    </source>
</evidence>
<feature type="transmembrane region" description="Helical" evidence="8">
    <location>
        <begin position="454"/>
        <end position="475"/>
    </location>
</feature>
<evidence type="ECO:0000256" key="6">
    <source>
        <dbReference type="ARBA" id="ARBA00023180"/>
    </source>
</evidence>
<feature type="transmembrane region" description="Helical" evidence="8">
    <location>
        <begin position="160"/>
        <end position="184"/>
    </location>
</feature>
<evidence type="ECO:0000259" key="9">
    <source>
        <dbReference type="PROSITE" id="PS50850"/>
    </source>
</evidence>
<dbReference type="InterPro" id="IPR036259">
    <property type="entry name" value="MFS_trans_sf"/>
</dbReference>
<dbReference type="GO" id="GO:0140115">
    <property type="term" value="P:export across plasma membrane"/>
    <property type="evidence" value="ECO:0007669"/>
    <property type="project" value="UniProtKB-ARBA"/>
</dbReference>
<dbReference type="GO" id="GO:0015137">
    <property type="term" value="F:citrate transmembrane transporter activity"/>
    <property type="evidence" value="ECO:0007669"/>
    <property type="project" value="UniProtKB-ARBA"/>
</dbReference>
<dbReference type="KEGG" id="cmt:CCM_06144"/>
<dbReference type="AlphaFoldDB" id="G3JIZ0"/>
<dbReference type="GeneID" id="18168159"/>
<dbReference type="InterPro" id="IPR005829">
    <property type="entry name" value="Sugar_transporter_CS"/>
</dbReference>
<evidence type="ECO:0000256" key="8">
    <source>
        <dbReference type="SAM" id="Phobius"/>
    </source>
</evidence>
<feature type="transmembrane region" description="Helical" evidence="8">
    <location>
        <begin position="389"/>
        <end position="413"/>
    </location>
</feature>
<comment type="subcellular location">
    <subcellularLocation>
        <location evidence="1">Membrane</location>
        <topology evidence="1">Multi-pass membrane protein</topology>
    </subcellularLocation>
</comment>
<dbReference type="EMBL" id="JH126402">
    <property type="protein sequence ID" value="EGX91984.1"/>
    <property type="molecule type" value="Genomic_DNA"/>
</dbReference>
<dbReference type="OrthoDB" id="440553at2759"/>
<feature type="transmembrane region" description="Helical" evidence="8">
    <location>
        <begin position="102"/>
        <end position="123"/>
    </location>
</feature>
<feature type="transmembrane region" description="Helical" evidence="8">
    <location>
        <begin position="129"/>
        <end position="148"/>
    </location>
</feature>
<dbReference type="GO" id="GO:0042908">
    <property type="term" value="P:xenobiotic transport"/>
    <property type="evidence" value="ECO:0007669"/>
    <property type="project" value="UniProtKB-ARBA"/>
</dbReference>